<keyword evidence="2" id="KW-0614">Plasmid</keyword>
<feature type="region of interest" description="Disordered" evidence="1">
    <location>
        <begin position="1"/>
        <end position="21"/>
    </location>
</feature>
<dbReference type="HOGENOM" id="CLU_3029676_0_0_9"/>
<organism evidence="2 3">
    <name type="scientific">Ruminococcus albus (strain ATCC 27210 / DSM 20455 / JCM 14654 / NCDO 2250 / 7)</name>
    <dbReference type="NCBI Taxonomy" id="697329"/>
    <lineage>
        <taxon>Bacteria</taxon>
        <taxon>Bacillati</taxon>
        <taxon>Bacillota</taxon>
        <taxon>Clostridia</taxon>
        <taxon>Eubacteriales</taxon>
        <taxon>Oscillospiraceae</taxon>
        <taxon>Ruminococcus</taxon>
    </lineage>
</organism>
<sequence>MGAYSMPGDKPFRTGGKVKRTRCKSRLDRNAAMLRGSKMFLDKKNNKIIMVKTDD</sequence>
<accession>E6UJJ4</accession>
<evidence type="ECO:0000256" key="1">
    <source>
        <dbReference type="SAM" id="MobiDB-lite"/>
    </source>
</evidence>
<reference evidence="3" key="1">
    <citation type="journal article" date="2011" name="J. Bacteriol.">
        <title>Complete genome of the cellulolytic ruminal bacterium Ruminococcus albus 7.</title>
        <authorList>
            <person name="Suen G."/>
            <person name="Stevenson D.M."/>
            <person name="Bruce D.C."/>
            <person name="Chertkov O."/>
            <person name="Copeland A."/>
            <person name="Cheng J.F."/>
            <person name="Detter C."/>
            <person name="Detter J.C."/>
            <person name="Goodwin L.A."/>
            <person name="Han C.S."/>
            <person name="Hauser L.J."/>
            <person name="Ivanova N.N."/>
            <person name="Kyrpides N.C."/>
            <person name="Land M.L."/>
            <person name="Lapidus A."/>
            <person name="Lucas S."/>
            <person name="Ovchinnikova G."/>
            <person name="Pitluck S."/>
            <person name="Tapia R."/>
            <person name="Woyke T."/>
            <person name="Boyum J."/>
            <person name="Mead D."/>
            <person name="Weimer P.J."/>
        </authorList>
    </citation>
    <scope>NUCLEOTIDE SEQUENCE [LARGE SCALE GENOMIC DNA]</scope>
    <source>
        <strain evidence="3">ATCC 27210 / DSM 20455 / JCM 14654 / NCDO 2250 / 7</strain>
        <plasmid evidence="3">pRUMAL01</plasmid>
    </source>
</reference>
<evidence type="ECO:0000313" key="3">
    <source>
        <dbReference type="Proteomes" id="UP000006919"/>
    </source>
</evidence>
<gene>
    <name evidence="2" type="ordered locus">Rumal_3381</name>
</gene>
<dbReference type="KEGG" id="ral:Rumal_3381"/>
<evidence type="ECO:0000313" key="2">
    <source>
        <dbReference type="EMBL" id="ADU23840.1"/>
    </source>
</evidence>
<dbReference type="RefSeq" id="WP_013483390.1">
    <property type="nucleotide sequence ID" value="NZ_KK211253.1"/>
</dbReference>
<dbReference type="AlphaFoldDB" id="E6UJJ4"/>
<geneLocation type="plasmid" evidence="2 3">
    <name>pRUMAL01</name>
</geneLocation>
<proteinExistence type="predicted"/>
<dbReference type="EMBL" id="CP002404">
    <property type="protein sequence ID" value="ADU23840.1"/>
    <property type="molecule type" value="Genomic_DNA"/>
</dbReference>
<name>E6UJJ4_RUMA7</name>
<dbReference type="Proteomes" id="UP000006919">
    <property type="component" value="Plasmid pRUMAL01"/>
</dbReference>
<protein>
    <submittedName>
        <fullName evidence="2">Uncharacterized protein</fullName>
    </submittedName>
</protein>